<keyword evidence="2" id="KW-0408">Iron</keyword>
<evidence type="ECO:0000313" key="5">
    <source>
        <dbReference type="EMBL" id="KAF9541109.1"/>
    </source>
</evidence>
<feature type="region of interest" description="Disordered" evidence="3">
    <location>
        <begin position="386"/>
        <end position="463"/>
    </location>
</feature>
<feature type="region of interest" description="Disordered" evidence="3">
    <location>
        <begin position="302"/>
        <end position="334"/>
    </location>
</feature>
<organism evidence="5 6">
    <name type="scientific">Mortierella hygrophila</name>
    <dbReference type="NCBI Taxonomy" id="979708"/>
    <lineage>
        <taxon>Eukaryota</taxon>
        <taxon>Fungi</taxon>
        <taxon>Fungi incertae sedis</taxon>
        <taxon>Mucoromycota</taxon>
        <taxon>Mortierellomycotina</taxon>
        <taxon>Mortierellomycetes</taxon>
        <taxon>Mortierellales</taxon>
        <taxon>Mortierellaceae</taxon>
        <taxon>Mortierella</taxon>
    </lineage>
</organism>
<proteinExistence type="predicted"/>
<evidence type="ECO:0000256" key="2">
    <source>
        <dbReference type="ARBA" id="ARBA00023004"/>
    </source>
</evidence>
<reference evidence="5" key="1">
    <citation type="journal article" date="2020" name="Fungal Divers.">
        <title>Resolving the Mortierellaceae phylogeny through synthesis of multi-gene phylogenetics and phylogenomics.</title>
        <authorList>
            <person name="Vandepol N."/>
            <person name="Liber J."/>
            <person name="Desiro A."/>
            <person name="Na H."/>
            <person name="Kennedy M."/>
            <person name="Barry K."/>
            <person name="Grigoriev I.V."/>
            <person name="Miller A.N."/>
            <person name="O'Donnell K."/>
            <person name="Stajich J.E."/>
            <person name="Bonito G."/>
        </authorList>
    </citation>
    <scope>NUCLEOTIDE SEQUENCE</scope>
    <source>
        <strain evidence="5">NRRL 2591</strain>
    </source>
</reference>
<feature type="transmembrane region" description="Helical" evidence="4">
    <location>
        <begin position="336"/>
        <end position="358"/>
    </location>
</feature>
<keyword evidence="1" id="KW-0677">Repeat</keyword>
<evidence type="ECO:0000256" key="3">
    <source>
        <dbReference type="SAM" id="MobiDB-lite"/>
    </source>
</evidence>
<protein>
    <recommendedName>
        <fullName evidence="7">Kelch repeat-containing protein</fullName>
    </recommendedName>
</protein>
<dbReference type="PANTHER" id="PTHR47435:SF4">
    <property type="entry name" value="KELCH REPEAT PROTEIN (AFU_ORTHOLOGUE AFUA_5G12780)"/>
    <property type="match status" value="1"/>
</dbReference>
<dbReference type="Gene3D" id="2.120.10.80">
    <property type="entry name" value="Kelch-type beta propeller"/>
    <property type="match status" value="1"/>
</dbReference>
<evidence type="ECO:0000313" key="6">
    <source>
        <dbReference type="Proteomes" id="UP000723463"/>
    </source>
</evidence>
<keyword evidence="4" id="KW-1133">Transmembrane helix</keyword>
<feature type="compositionally biased region" description="Polar residues" evidence="3">
    <location>
        <begin position="480"/>
        <end position="499"/>
    </location>
</feature>
<dbReference type="AlphaFoldDB" id="A0A9P6F3T6"/>
<feature type="region of interest" description="Disordered" evidence="3">
    <location>
        <begin position="480"/>
        <end position="524"/>
    </location>
</feature>
<dbReference type="EMBL" id="JAAAXW010000177">
    <property type="protein sequence ID" value="KAF9541109.1"/>
    <property type="molecule type" value="Genomic_DNA"/>
</dbReference>
<dbReference type="Proteomes" id="UP000723463">
    <property type="component" value="Unassembled WGS sequence"/>
</dbReference>
<gene>
    <name evidence="5" type="ORF">EC957_003390</name>
</gene>
<feature type="compositionally biased region" description="Polar residues" evidence="3">
    <location>
        <begin position="437"/>
        <end position="447"/>
    </location>
</feature>
<keyword evidence="4" id="KW-0472">Membrane</keyword>
<comment type="caution">
    <text evidence="5">The sequence shown here is derived from an EMBL/GenBank/DDBJ whole genome shotgun (WGS) entry which is preliminary data.</text>
</comment>
<evidence type="ECO:0000256" key="4">
    <source>
        <dbReference type="SAM" id="Phobius"/>
    </source>
</evidence>
<dbReference type="InterPro" id="IPR011043">
    <property type="entry name" value="Gal_Oxase/kelch_b-propeller"/>
</dbReference>
<keyword evidence="4" id="KW-0812">Transmembrane</keyword>
<dbReference type="PANTHER" id="PTHR47435">
    <property type="entry name" value="KELCH REPEAT PROTEIN (AFU_ORTHOLOGUE AFUA_5G12780)"/>
    <property type="match status" value="1"/>
</dbReference>
<sequence>MTVGSMAFTTVNEDTFFMQGGISYGPAGPTTNQFYTLDLTQPTWTTVNPPWRARVYPESLNLIAKINKHSISVSPDKQNLTFWADYPGLVLNYTIATDTWTQVPTPSQLTFSSDLHSETDPRTGLVYNPCGYNNVSMGVYNPATQSFTPATSPNGFVNDRFYTFVWSEVRNSFIFFGNTPIRETNPFVEYSTASNKWTALPATGDTPRFRPYNGTKMLLFGGEPSNESSSGSLYILDVPNMIWSQATGLDPSLGRSAMACAISGDNFIVWGGIRFISGGTPQDAPGAMLIYNIHTGAWTDTFTRGTHFDPNTPNPEPPGKDGKEGDVGSSETKSNAAAIGGGVAGVLVVIALVAFFVIRRRRQTKEKSGNGQRSGDYHQQDQILPSMETSRDNPPSSSFPFDIYSHPKPEDQKSVGYPIPPQKYTAMQESRAELDGRSNSGAASPQLNHFIPPPPPPLLSSLSPQDHIQQLQHQIANRQEKLSTQSPNPQYNPSFNSEISFEEGFRSPRGPQGAGVPVRKNDGVSGNFELQQQINSLQAELNRLQAKLDS</sequence>
<accession>A0A9P6F3T6</accession>
<keyword evidence="6" id="KW-1185">Reference proteome</keyword>
<evidence type="ECO:0000256" key="1">
    <source>
        <dbReference type="ARBA" id="ARBA00022737"/>
    </source>
</evidence>
<dbReference type="GO" id="GO:0019760">
    <property type="term" value="P:glucosinolate metabolic process"/>
    <property type="evidence" value="ECO:0007669"/>
    <property type="project" value="UniProtKB-ARBA"/>
</dbReference>
<dbReference type="InterPro" id="IPR015915">
    <property type="entry name" value="Kelch-typ_b-propeller"/>
</dbReference>
<evidence type="ECO:0008006" key="7">
    <source>
        <dbReference type="Google" id="ProtNLM"/>
    </source>
</evidence>
<dbReference type="SUPFAM" id="SSF50965">
    <property type="entry name" value="Galactose oxidase, central domain"/>
    <property type="match status" value="1"/>
</dbReference>
<name>A0A9P6F3T6_9FUNG</name>